<dbReference type="RefSeq" id="WP_074202215.1">
    <property type="nucleotide sequence ID" value="NZ_CP012160.1"/>
</dbReference>
<sequence length="349" mass="36271">MSLISKFTLTLAVSSICASIASAQTNLIAETAAPTGVPGTSVLTLAEVASLEGVADLQVRTGQTLTNSLQNLAEGNIDIAAVPSLLPFLMSRGAGPYAALGPENGAELADNVAMLYTYRLSVYALSAYDSSDFDGWDSVEGATIFNGPPRGAALTKGRGLITLATGFNEGEGYTGVQTNWGQAVSTIAGGGSDAQVLPMSTPDARVGQISASGDVTVFSFPKDIFEGESGQRYGSAPGVVALELPIEDGLFGPNISVASEDGFFRGYGDVGGDAVNVDMDEELAYQLTRAFIENIDVYHSKGIFMANAWLGETDPERSGMCGPSPVRYHPGAVRAWEEAGFTIPDCAKP</sequence>
<proteinExistence type="predicted"/>
<dbReference type="EMBL" id="CP012160">
    <property type="protein sequence ID" value="AKS46455.1"/>
    <property type="molecule type" value="Genomic_DNA"/>
</dbReference>
<accession>A0A0K0Y6B4</accession>
<protein>
    <submittedName>
        <fullName evidence="1">Uncharacterized protein</fullName>
    </submittedName>
</protein>
<dbReference type="Gene3D" id="3.40.190.10">
    <property type="entry name" value="Periplasmic binding protein-like II"/>
    <property type="match status" value="2"/>
</dbReference>
<evidence type="ECO:0000313" key="1">
    <source>
        <dbReference type="EMBL" id="AKS46455.1"/>
    </source>
</evidence>
<reference evidence="1 2" key="1">
    <citation type="journal article" date="2015" name="Genome Announc.">
        <title>Closed Genome Sequence of Octadecabacter temperatus SB1, the First Mesophilic Species of the Genus Octadecabacter.</title>
        <authorList>
            <person name="Voget S."/>
            <person name="Billerbeck S."/>
            <person name="Simon M."/>
            <person name="Daniel R."/>
        </authorList>
    </citation>
    <scope>NUCLEOTIDE SEQUENCE [LARGE SCALE GENOMIC DNA]</scope>
    <source>
        <strain evidence="1 2">SB1</strain>
    </source>
</reference>
<dbReference type="KEGG" id="otm:OSB_19150"/>
<dbReference type="Proteomes" id="UP000067444">
    <property type="component" value="Chromosome"/>
</dbReference>
<dbReference type="SUPFAM" id="SSF53850">
    <property type="entry name" value="Periplasmic binding protein-like II"/>
    <property type="match status" value="1"/>
</dbReference>
<keyword evidence="2" id="KW-1185">Reference proteome</keyword>
<name>A0A0K0Y6B4_9RHOB</name>
<organism evidence="1 2">
    <name type="scientific">Octadecabacter temperatus</name>
    <dbReference type="NCBI Taxonomy" id="1458307"/>
    <lineage>
        <taxon>Bacteria</taxon>
        <taxon>Pseudomonadati</taxon>
        <taxon>Pseudomonadota</taxon>
        <taxon>Alphaproteobacteria</taxon>
        <taxon>Rhodobacterales</taxon>
        <taxon>Roseobacteraceae</taxon>
        <taxon>Octadecabacter</taxon>
    </lineage>
</organism>
<dbReference type="AlphaFoldDB" id="A0A0K0Y6B4"/>
<gene>
    <name evidence="1" type="ORF">OSB_19150</name>
</gene>
<dbReference type="PATRIC" id="fig|1458307.3.peg.1929"/>
<dbReference type="STRING" id="1458307.OSB_19150"/>
<evidence type="ECO:0000313" key="2">
    <source>
        <dbReference type="Proteomes" id="UP000067444"/>
    </source>
</evidence>